<dbReference type="Gene3D" id="1.10.10.800">
    <property type="match status" value="1"/>
</dbReference>
<sequence>MVQKTVTRFEVDGTDCVGYVYRPAQRKPLPVCIVMAHGFGGTQQGSLASTAGDFASAGFVVLTFDYRYFGESGGMPRQLISIAAQKRDWHAAIAHARHLPGVDAERIALWGSSLSGGHVVEVAAEDSRIAAVVAQVPFNGFPRKVEGRTPAETRQLLSAVLKDWWHGRTGRPPHYVPAVAPRGRLAVMAFDEAEEVIRSMRNDSWRNEITPRVLLDMMLWYRPGRRAHRVNAPLLVCLAERDAQTPSHLGRRIADRAPLGELRRYPCAHFDFYKEAVRRLVVEDQIGFLRTHLAWPERQAEFA</sequence>
<evidence type="ECO:0000256" key="1">
    <source>
        <dbReference type="ARBA" id="ARBA00022801"/>
    </source>
</evidence>
<comment type="caution">
    <text evidence="3">The sequence shown here is derived from an EMBL/GenBank/DDBJ whole genome shotgun (WGS) entry which is preliminary data.</text>
</comment>
<evidence type="ECO:0000313" key="4">
    <source>
        <dbReference type="Proteomes" id="UP000542973"/>
    </source>
</evidence>
<dbReference type="PANTHER" id="PTHR22946">
    <property type="entry name" value="DIENELACTONE HYDROLASE DOMAIN-CONTAINING PROTEIN-RELATED"/>
    <property type="match status" value="1"/>
</dbReference>
<dbReference type="Pfam" id="PF12146">
    <property type="entry name" value="Hydrolase_4"/>
    <property type="match status" value="1"/>
</dbReference>
<accession>A0A849BE23</accession>
<evidence type="ECO:0000313" key="3">
    <source>
        <dbReference type="EMBL" id="NNH10867.1"/>
    </source>
</evidence>
<dbReference type="InterPro" id="IPR050261">
    <property type="entry name" value="FrsA_esterase"/>
</dbReference>
<dbReference type="AlphaFoldDB" id="A0A849BE23"/>
<gene>
    <name evidence="3" type="ORF">HLB16_08240</name>
</gene>
<dbReference type="GO" id="GO:0052689">
    <property type="term" value="F:carboxylic ester hydrolase activity"/>
    <property type="evidence" value="ECO:0007669"/>
    <property type="project" value="UniProtKB-ARBA"/>
</dbReference>
<evidence type="ECO:0000259" key="2">
    <source>
        <dbReference type="Pfam" id="PF12146"/>
    </source>
</evidence>
<dbReference type="Gene3D" id="3.40.50.1820">
    <property type="entry name" value="alpha/beta hydrolase"/>
    <property type="match status" value="1"/>
</dbReference>
<reference evidence="3 4" key="1">
    <citation type="submission" date="2020-05" db="EMBL/GenBank/DDBJ databases">
        <title>MicrobeNet Type strains.</title>
        <authorList>
            <person name="Nicholson A.C."/>
        </authorList>
    </citation>
    <scope>NUCLEOTIDE SEQUENCE [LARGE SCALE GENOMIC DNA]</scope>
    <source>
        <strain evidence="3 4">ATCC 700815</strain>
    </source>
</reference>
<dbReference type="InterPro" id="IPR029058">
    <property type="entry name" value="AB_hydrolase_fold"/>
</dbReference>
<dbReference type="Proteomes" id="UP000542973">
    <property type="component" value="Unassembled WGS sequence"/>
</dbReference>
<keyword evidence="1 3" id="KW-0378">Hydrolase</keyword>
<dbReference type="RefSeq" id="WP_053824634.1">
    <property type="nucleotide sequence ID" value="NZ_BAAAEB010000023.1"/>
</dbReference>
<dbReference type="SUPFAM" id="SSF53474">
    <property type="entry name" value="alpha/beta-Hydrolases"/>
    <property type="match status" value="1"/>
</dbReference>
<name>A0A849BE23_9BURK</name>
<dbReference type="InterPro" id="IPR022742">
    <property type="entry name" value="Hydrolase_4"/>
</dbReference>
<feature type="domain" description="Serine aminopeptidase S33" evidence="2">
    <location>
        <begin position="32"/>
        <end position="265"/>
    </location>
</feature>
<organism evidence="3 4">
    <name type="scientific">Cupriavidus gilardii</name>
    <dbReference type="NCBI Taxonomy" id="82541"/>
    <lineage>
        <taxon>Bacteria</taxon>
        <taxon>Pseudomonadati</taxon>
        <taxon>Pseudomonadota</taxon>
        <taxon>Betaproteobacteria</taxon>
        <taxon>Burkholderiales</taxon>
        <taxon>Burkholderiaceae</taxon>
        <taxon>Cupriavidus</taxon>
    </lineage>
</organism>
<proteinExistence type="predicted"/>
<protein>
    <submittedName>
        <fullName evidence="3">Alpha/beta fold hydrolase</fullName>
    </submittedName>
</protein>
<dbReference type="EMBL" id="JABEMD010000010">
    <property type="protein sequence ID" value="NNH10867.1"/>
    <property type="molecule type" value="Genomic_DNA"/>
</dbReference>
<dbReference type="PANTHER" id="PTHR22946:SF9">
    <property type="entry name" value="POLYKETIDE TRANSFERASE AF380"/>
    <property type="match status" value="1"/>
</dbReference>